<keyword evidence="3" id="KW-1185">Reference proteome</keyword>
<keyword evidence="1" id="KW-0472">Membrane</keyword>
<dbReference type="Proteomes" id="UP001148932">
    <property type="component" value="Unassembled WGS sequence"/>
</dbReference>
<dbReference type="EMBL" id="JAPCKI010000007">
    <property type="protein sequence ID" value="MDD2178564.1"/>
    <property type="molecule type" value="Genomic_DNA"/>
</dbReference>
<evidence type="ECO:0000313" key="2">
    <source>
        <dbReference type="EMBL" id="MDD2178564.1"/>
    </source>
</evidence>
<organism evidence="2 3">
    <name type="scientific">Acidovorax benzenivorans</name>
    <dbReference type="NCBI Taxonomy" id="2987520"/>
    <lineage>
        <taxon>Bacteria</taxon>
        <taxon>Pseudomonadati</taxon>
        <taxon>Pseudomonadota</taxon>
        <taxon>Betaproteobacteria</taxon>
        <taxon>Burkholderiales</taxon>
        <taxon>Comamonadaceae</taxon>
        <taxon>Acidovorax</taxon>
    </lineage>
</organism>
<protein>
    <submittedName>
        <fullName evidence="2">Uncharacterized protein</fullName>
    </submittedName>
</protein>
<dbReference type="RefSeq" id="WP_274111349.1">
    <property type="nucleotide sequence ID" value="NZ_JAPCKI010000007.1"/>
</dbReference>
<reference evidence="2" key="1">
    <citation type="submission" date="2022-10" db="EMBL/GenBank/DDBJ databases">
        <title>Description of microaerobic benzene degrading bacteria.</title>
        <authorList>
            <person name="Bedics A."/>
            <person name="Tancsics A."/>
            <person name="Banerjee S."/>
        </authorList>
    </citation>
    <scope>NUCLEOTIDE SEQUENCE</scope>
    <source>
        <strain evidence="2">D2M1</strain>
    </source>
</reference>
<keyword evidence="1" id="KW-0812">Transmembrane</keyword>
<accession>A0ABT5RXZ8</accession>
<gene>
    <name evidence="2" type="ORF">OIN59_14095</name>
</gene>
<sequence length="119" mass="12873">MNMPLPSSPQSSSSAPLSRMAVWVSRTLDVLLLGLCVALGALSYYTFTLYCESFGCLGVGLLWMLWAGLAAVSWVVALVLRAWQRRRGLGRRASGLASAALLLMGAGHLLYWLGKMVLK</sequence>
<keyword evidence="1" id="KW-1133">Transmembrane helix</keyword>
<name>A0ABT5RXZ8_9BURK</name>
<feature type="transmembrane region" description="Helical" evidence="1">
    <location>
        <begin position="28"/>
        <end position="47"/>
    </location>
</feature>
<evidence type="ECO:0000313" key="3">
    <source>
        <dbReference type="Proteomes" id="UP001148932"/>
    </source>
</evidence>
<comment type="caution">
    <text evidence="2">The sequence shown here is derived from an EMBL/GenBank/DDBJ whole genome shotgun (WGS) entry which is preliminary data.</text>
</comment>
<feature type="transmembrane region" description="Helical" evidence="1">
    <location>
        <begin position="59"/>
        <end position="83"/>
    </location>
</feature>
<evidence type="ECO:0000256" key="1">
    <source>
        <dbReference type="SAM" id="Phobius"/>
    </source>
</evidence>
<feature type="transmembrane region" description="Helical" evidence="1">
    <location>
        <begin position="95"/>
        <end position="114"/>
    </location>
</feature>
<proteinExistence type="predicted"/>